<protein>
    <submittedName>
        <fullName evidence="1">6821_t:CDS:1</fullName>
    </submittedName>
</protein>
<accession>A0ACA9NCW2</accession>
<keyword evidence="2" id="KW-1185">Reference proteome</keyword>
<proteinExistence type="predicted"/>
<dbReference type="Proteomes" id="UP000789860">
    <property type="component" value="Unassembled WGS sequence"/>
</dbReference>
<feature type="non-terminal residue" evidence="1">
    <location>
        <position position="1"/>
    </location>
</feature>
<gene>
    <name evidence="1" type="ORF">SCALOS_LOCUS8506</name>
</gene>
<evidence type="ECO:0000313" key="2">
    <source>
        <dbReference type="Proteomes" id="UP000789860"/>
    </source>
</evidence>
<comment type="caution">
    <text evidence="1">The sequence shown here is derived from an EMBL/GenBank/DDBJ whole genome shotgun (WGS) entry which is preliminary data.</text>
</comment>
<evidence type="ECO:0000313" key="1">
    <source>
        <dbReference type="EMBL" id="CAG8646409.1"/>
    </source>
</evidence>
<reference evidence="1" key="1">
    <citation type="submission" date="2021-06" db="EMBL/GenBank/DDBJ databases">
        <authorList>
            <person name="Kallberg Y."/>
            <person name="Tangrot J."/>
            <person name="Rosling A."/>
        </authorList>
    </citation>
    <scope>NUCLEOTIDE SEQUENCE</scope>
    <source>
        <strain evidence="1">AU212A</strain>
    </source>
</reference>
<name>A0ACA9NCW2_9GLOM</name>
<organism evidence="1 2">
    <name type="scientific">Scutellospora calospora</name>
    <dbReference type="NCBI Taxonomy" id="85575"/>
    <lineage>
        <taxon>Eukaryota</taxon>
        <taxon>Fungi</taxon>
        <taxon>Fungi incertae sedis</taxon>
        <taxon>Mucoromycota</taxon>
        <taxon>Glomeromycotina</taxon>
        <taxon>Glomeromycetes</taxon>
        <taxon>Diversisporales</taxon>
        <taxon>Gigasporaceae</taxon>
        <taxon>Scutellospora</taxon>
    </lineage>
</organism>
<dbReference type="EMBL" id="CAJVPM010022729">
    <property type="protein sequence ID" value="CAG8646409.1"/>
    <property type="molecule type" value="Genomic_DNA"/>
</dbReference>
<sequence length="262" mass="30730">IMDHHLKDETAASQFRKLWGKKAEQDSPISTLSSLWNKGLQYFAGKLNEIVILSSNIPNYIYNKSEYTNGFRNLSGIRATSSALRYSSIFIPQPLVPTSTKKSFYVDLIEIVIQFELSARWPNNLRHISDMDIFTDSKFAFRCRIYNEREMTLLDRGIKDKKFSQLKKDIYTKALEREKRMFIEIPMHTLQIQTLCNKWPKEWIECLSSQVYLEPCPWNRLGNGFVGFLRVLKLITFWNNELMIVDLSEENKSSFKNNTSEN</sequence>